<dbReference type="Proteomes" id="UP000637578">
    <property type="component" value="Unassembled WGS sequence"/>
</dbReference>
<dbReference type="EMBL" id="BMMK01000092">
    <property type="protein sequence ID" value="GGM85063.1"/>
    <property type="molecule type" value="Genomic_DNA"/>
</dbReference>
<protein>
    <submittedName>
        <fullName evidence="1">Uncharacterized protein</fullName>
    </submittedName>
</protein>
<organism evidence="1 2">
    <name type="scientific">Longimycelium tulufanense</name>
    <dbReference type="NCBI Taxonomy" id="907463"/>
    <lineage>
        <taxon>Bacteria</taxon>
        <taxon>Bacillati</taxon>
        <taxon>Actinomycetota</taxon>
        <taxon>Actinomycetes</taxon>
        <taxon>Pseudonocardiales</taxon>
        <taxon>Pseudonocardiaceae</taxon>
        <taxon>Longimycelium</taxon>
    </lineage>
</organism>
<dbReference type="AlphaFoldDB" id="A0A8J3FXC1"/>
<keyword evidence="2" id="KW-1185">Reference proteome</keyword>
<dbReference type="RefSeq" id="WP_189062260.1">
    <property type="nucleotide sequence ID" value="NZ_BMMK01000092.1"/>
</dbReference>
<sequence length="112" mass="12464">MNGAAGEQRLYYEATDELARLRKALDHLAESGLPAPFLIEYAERLRSLRVEMEHQFLPPQRRPPAVLDRLVAAGRAVPPRELHAPVAPPPVLGDPRVSVADVVAAAREDERW</sequence>
<gene>
    <name evidence="1" type="ORF">GCM10012275_64790</name>
</gene>
<proteinExistence type="predicted"/>
<evidence type="ECO:0000313" key="1">
    <source>
        <dbReference type="EMBL" id="GGM85063.1"/>
    </source>
</evidence>
<evidence type="ECO:0000313" key="2">
    <source>
        <dbReference type="Proteomes" id="UP000637578"/>
    </source>
</evidence>
<reference evidence="1" key="2">
    <citation type="submission" date="2020-09" db="EMBL/GenBank/DDBJ databases">
        <authorList>
            <person name="Sun Q."/>
            <person name="Zhou Y."/>
        </authorList>
    </citation>
    <scope>NUCLEOTIDE SEQUENCE</scope>
    <source>
        <strain evidence="1">CGMCC 4.5737</strain>
    </source>
</reference>
<comment type="caution">
    <text evidence="1">The sequence shown here is derived from an EMBL/GenBank/DDBJ whole genome shotgun (WGS) entry which is preliminary data.</text>
</comment>
<reference evidence="1" key="1">
    <citation type="journal article" date="2014" name="Int. J. Syst. Evol. Microbiol.">
        <title>Complete genome sequence of Corynebacterium casei LMG S-19264T (=DSM 44701T), isolated from a smear-ripened cheese.</title>
        <authorList>
            <consortium name="US DOE Joint Genome Institute (JGI-PGF)"/>
            <person name="Walter F."/>
            <person name="Albersmeier A."/>
            <person name="Kalinowski J."/>
            <person name="Ruckert C."/>
        </authorList>
    </citation>
    <scope>NUCLEOTIDE SEQUENCE</scope>
    <source>
        <strain evidence="1">CGMCC 4.5737</strain>
    </source>
</reference>
<name>A0A8J3FXC1_9PSEU</name>
<accession>A0A8J3FXC1</accession>